<sequence length="152" mass="16502">FIPSEWIGLGKQYSNAPFEVINAKNAVLQLPANLLPDLPPLSCPETPRGKFGKHEPVTESSNISALSKISVQVFENLHGAQFRSIPMATAVLQTKQFAHIPSINFLCLLSAAPKIVPTGLELGAEDSERFRTLSRGLNGFNAAMTLFRKSGK</sequence>
<organism evidence="1 2">
    <name type="scientific">Mycena rosella</name>
    <name type="common">Pink bonnet</name>
    <name type="synonym">Agaricus rosellus</name>
    <dbReference type="NCBI Taxonomy" id="1033263"/>
    <lineage>
        <taxon>Eukaryota</taxon>
        <taxon>Fungi</taxon>
        <taxon>Dikarya</taxon>
        <taxon>Basidiomycota</taxon>
        <taxon>Agaricomycotina</taxon>
        <taxon>Agaricomycetes</taxon>
        <taxon>Agaricomycetidae</taxon>
        <taxon>Agaricales</taxon>
        <taxon>Marasmiineae</taxon>
        <taxon>Mycenaceae</taxon>
        <taxon>Mycena</taxon>
    </lineage>
</organism>
<comment type="caution">
    <text evidence="1">The sequence shown here is derived from an EMBL/GenBank/DDBJ whole genome shotgun (WGS) entry which is preliminary data.</text>
</comment>
<gene>
    <name evidence="1" type="ORF">B0H17DRAFT_873689</name>
</gene>
<name>A0AAD7GJ16_MYCRO</name>
<accession>A0AAD7GJ16</accession>
<feature type="non-terminal residue" evidence="1">
    <location>
        <position position="1"/>
    </location>
</feature>
<evidence type="ECO:0000313" key="2">
    <source>
        <dbReference type="Proteomes" id="UP001221757"/>
    </source>
</evidence>
<dbReference type="Proteomes" id="UP001221757">
    <property type="component" value="Unassembled WGS sequence"/>
</dbReference>
<protein>
    <submittedName>
        <fullName evidence="1">Uncharacterized protein</fullName>
    </submittedName>
</protein>
<proteinExistence type="predicted"/>
<evidence type="ECO:0000313" key="1">
    <source>
        <dbReference type="EMBL" id="KAJ7693090.1"/>
    </source>
</evidence>
<keyword evidence="2" id="KW-1185">Reference proteome</keyword>
<dbReference type="AlphaFoldDB" id="A0AAD7GJ16"/>
<dbReference type="EMBL" id="JARKIE010000048">
    <property type="protein sequence ID" value="KAJ7693090.1"/>
    <property type="molecule type" value="Genomic_DNA"/>
</dbReference>
<reference evidence="1" key="1">
    <citation type="submission" date="2023-03" db="EMBL/GenBank/DDBJ databases">
        <title>Massive genome expansion in bonnet fungi (Mycena s.s.) driven by repeated elements and novel gene families across ecological guilds.</title>
        <authorList>
            <consortium name="Lawrence Berkeley National Laboratory"/>
            <person name="Harder C.B."/>
            <person name="Miyauchi S."/>
            <person name="Viragh M."/>
            <person name="Kuo A."/>
            <person name="Thoen E."/>
            <person name="Andreopoulos B."/>
            <person name="Lu D."/>
            <person name="Skrede I."/>
            <person name="Drula E."/>
            <person name="Henrissat B."/>
            <person name="Morin E."/>
            <person name="Kohler A."/>
            <person name="Barry K."/>
            <person name="LaButti K."/>
            <person name="Morin E."/>
            <person name="Salamov A."/>
            <person name="Lipzen A."/>
            <person name="Mereny Z."/>
            <person name="Hegedus B."/>
            <person name="Baldrian P."/>
            <person name="Stursova M."/>
            <person name="Weitz H."/>
            <person name="Taylor A."/>
            <person name="Grigoriev I.V."/>
            <person name="Nagy L.G."/>
            <person name="Martin F."/>
            <person name="Kauserud H."/>
        </authorList>
    </citation>
    <scope>NUCLEOTIDE SEQUENCE</scope>
    <source>
        <strain evidence="1">CBHHK067</strain>
    </source>
</reference>
<feature type="non-terminal residue" evidence="1">
    <location>
        <position position="152"/>
    </location>
</feature>